<dbReference type="EMBL" id="JANIEN010000010">
    <property type="protein sequence ID" value="MDT3452859.1"/>
    <property type="molecule type" value="Genomic_DNA"/>
</dbReference>
<accession>A0A1D7R4W5</accession>
<dbReference type="EC" id="3.1.3.5" evidence="9"/>
<comment type="cofactor">
    <cofactor evidence="9">
        <name>a divalent metal cation</name>
        <dbReference type="ChEBI" id="CHEBI:60240"/>
    </cofactor>
    <text evidence="9">Binds 1 divalent metal cation per subunit.</text>
</comment>
<evidence type="ECO:0000313" key="13">
    <source>
        <dbReference type="Proteomes" id="UP000540079"/>
    </source>
</evidence>
<evidence type="ECO:0000313" key="12">
    <source>
        <dbReference type="EMBL" id="NNI79827.1"/>
    </source>
</evidence>
<organism evidence="12 13">
    <name type="scientific">Pasteurella multocida</name>
    <dbReference type="NCBI Taxonomy" id="747"/>
    <lineage>
        <taxon>Bacteria</taxon>
        <taxon>Pseudomonadati</taxon>
        <taxon>Pseudomonadota</taxon>
        <taxon>Gammaproteobacteria</taxon>
        <taxon>Pasteurellales</taxon>
        <taxon>Pasteurellaceae</taxon>
        <taxon>Pasteurella</taxon>
    </lineage>
</organism>
<feature type="binding site" evidence="9">
    <location>
        <position position="9"/>
    </location>
    <ligand>
        <name>a divalent metal cation</name>
        <dbReference type="ChEBI" id="CHEBI:60240"/>
    </ligand>
</feature>
<feature type="binding site" evidence="9">
    <location>
        <position position="8"/>
    </location>
    <ligand>
        <name>a divalent metal cation</name>
        <dbReference type="ChEBI" id="CHEBI:60240"/>
    </ligand>
</feature>
<evidence type="ECO:0000256" key="3">
    <source>
        <dbReference type="ARBA" id="ARBA00004496"/>
    </source>
</evidence>
<keyword evidence="6 9" id="KW-0479">Metal-binding</keyword>
<name>A0A1D7R4W5_PASMD</name>
<gene>
    <name evidence="9 11" type="primary">surE</name>
    <name evidence="12" type="ORF">C2800_10450</name>
    <name evidence="11" type="ORF">NQF69_08755</name>
</gene>
<keyword evidence="5 9" id="KW-0963">Cytoplasm</keyword>
<dbReference type="SUPFAM" id="SSF64167">
    <property type="entry name" value="SurE-like"/>
    <property type="match status" value="1"/>
</dbReference>
<reference evidence="11" key="2">
    <citation type="submission" date="2022-07" db="EMBL/GenBank/DDBJ databases">
        <title>Sequence of Pasteurella multocoda 17BRD-035.</title>
        <authorList>
            <person name="Roy Chowdhury P."/>
            <person name="Alhamami T."/>
            <person name="Trott D.J."/>
            <person name="Djordvevic S.P."/>
        </authorList>
    </citation>
    <scope>NUCLEOTIDE SEQUENCE</scope>
    <source>
        <strain evidence="11">17BRD-035</strain>
    </source>
</reference>
<comment type="cofactor">
    <cofactor evidence="2">
        <name>Mg(2+)</name>
        <dbReference type="ChEBI" id="CHEBI:18420"/>
    </cofactor>
</comment>
<dbReference type="PANTHER" id="PTHR30457">
    <property type="entry name" value="5'-NUCLEOTIDASE SURE"/>
    <property type="match status" value="1"/>
</dbReference>
<keyword evidence="7 9" id="KW-0547">Nucleotide-binding</keyword>
<dbReference type="AlphaFoldDB" id="A0A1D7R4W5"/>
<evidence type="ECO:0000256" key="9">
    <source>
        <dbReference type="HAMAP-Rule" id="MF_00060"/>
    </source>
</evidence>
<evidence type="ECO:0000259" key="10">
    <source>
        <dbReference type="Pfam" id="PF01975"/>
    </source>
</evidence>
<dbReference type="PANTHER" id="PTHR30457:SF12">
    <property type="entry name" value="5'_3'-NUCLEOTIDASE SURE"/>
    <property type="match status" value="1"/>
</dbReference>
<dbReference type="InterPro" id="IPR030048">
    <property type="entry name" value="SurE"/>
</dbReference>
<comment type="catalytic activity">
    <reaction evidence="1 9">
        <text>a ribonucleoside 5'-phosphate + H2O = a ribonucleoside + phosphate</text>
        <dbReference type="Rhea" id="RHEA:12484"/>
        <dbReference type="ChEBI" id="CHEBI:15377"/>
        <dbReference type="ChEBI" id="CHEBI:18254"/>
        <dbReference type="ChEBI" id="CHEBI:43474"/>
        <dbReference type="ChEBI" id="CHEBI:58043"/>
        <dbReference type="EC" id="3.1.3.5"/>
    </reaction>
</comment>
<evidence type="ECO:0000256" key="6">
    <source>
        <dbReference type="ARBA" id="ARBA00022723"/>
    </source>
</evidence>
<sequence>MKILLSNDDGIHAEGIQILARELRKFADVTLVAPDRNRSAASSSLTLVEPLRPLRLPNGDYCLNGTPADCVYLALNGFLSGQVDLVVSGINAGVNLGDDVIYSGTVAAALEGRYLGLPAIAVSLDGRQHYESAARVVCELIPRLHGQILQRREILNINVPDIPYEEIKGVKVCHLGYRAAAAEVVKQQDPRGEAIYWVGPAGLAENEQEGTDFHAVKNGYVAITPIQADMTAYHSLQSLQDWLESE</sequence>
<dbReference type="SMR" id="A0A1D7R4W5"/>
<dbReference type="Gene3D" id="3.40.1210.10">
    <property type="entry name" value="Survival protein SurE-like phosphatase/nucleotidase"/>
    <property type="match status" value="1"/>
</dbReference>
<dbReference type="GO" id="GO:0008253">
    <property type="term" value="F:5'-nucleotidase activity"/>
    <property type="evidence" value="ECO:0007669"/>
    <property type="project" value="UniProtKB-UniRule"/>
</dbReference>
<dbReference type="RefSeq" id="WP_005724474.1">
    <property type="nucleotide sequence ID" value="NZ_AP025519.1"/>
</dbReference>
<evidence type="ECO:0000256" key="7">
    <source>
        <dbReference type="ARBA" id="ARBA00022741"/>
    </source>
</evidence>
<comment type="function">
    <text evidence="9">Nucleotidase that shows phosphatase activity on nucleoside 5'-monophosphates.</text>
</comment>
<dbReference type="KEGG" id="pmul:DR93_461"/>
<dbReference type="InterPro" id="IPR002828">
    <property type="entry name" value="SurE-like_Pase/nucleotidase"/>
</dbReference>
<dbReference type="EMBL" id="PPVL01000011">
    <property type="protein sequence ID" value="NNI79827.1"/>
    <property type="molecule type" value="Genomic_DNA"/>
</dbReference>
<comment type="similarity">
    <text evidence="4 9">Belongs to the SurE nucleotidase family.</text>
</comment>
<dbReference type="NCBIfam" id="NF001490">
    <property type="entry name" value="PRK00346.1-4"/>
    <property type="match status" value="1"/>
</dbReference>
<dbReference type="Pfam" id="PF01975">
    <property type="entry name" value="SurE"/>
    <property type="match status" value="1"/>
</dbReference>
<dbReference type="GO" id="GO:0004309">
    <property type="term" value="F:exopolyphosphatase activity"/>
    <property type="evidence" value="ECO:0007669"/>
    <property type="project" value="TreeGrafter"/>
</dbReference>
<dbReference type="GeneID" id="77206823"/>
<dbReference type="OMA" id="DCVHIAL"/>
<feature type="binding site" evidence="9">
    <location>
        <position position="39"/>
    </location>
    <ligand>
        <name>a divalent metal cation</name>
        <dbReference type="ChEBI" id="CHEBI:60240"/>
    </ligand>
</feature>
<reference evidence="12 13" key="1">
    <citation type="journal article" date="2018" name="Front. Microbiol.">
        <title>Genetic and Phylogenetic Characteristics of Pasteurella multocida Isolates From Different Host Species.</title>
        <authorList>
            <person name="Peng Z."/>
            <person name="Liang W."/>
            <person name="Wang F."/>
            <person name="Xu Z."/>
            <person name="Xie Z."/>
            <person name="Lian Z."/>
            <person name="Hua L."/>
            <person name="Zhou R."/>
            <person name="Chen H."/>
            <person name="Wu B."/>
        </authorList>
    </citation>
    <scope>NUCLEOTIDE SEQUENCE [LARGE SCALE GENOMIC DNA]</scope>
    <source>
        <strain evidence="12 13">HNA06</strain>
    </source>
</reference>
<feature type="domain" description="Survival protein SurE-like phosphatase/nucleotidase" evidence="10">
    <location>
        <begin position="3"/>
        <end position="179"/>
    </location>
</feature>
<evidence type="ECO:0000256" key="1">
    <source>
        <dbReference type="ARBA" id="ARBA00000815"/>
    </source>
</evidence>
<evidence type="ECO:0000256" key="4">
    <source>
        <dbReference type="ARBA" id="ARBA00011062"/>
    </source>
</evidence>
<dbReference type="InterPro" id="IPR036523">
    <property type="entry name" value="SurE-like_sf"/>
</dbReference>
<comment type="subcellular location">
    <subcellularLocation>
        <location evidence="3 9">Cytoplasm</location>
    </subcellularLocation>
</comment>
<evidence type="ECO:0000256" key="2">
    <source>
        <dbReference type="ARBA" id="ARBA00001946"/>
    </source>
</evidence>
<evidence type="ECO:0000256" key="5">
    <source>
        <dbReference type="ARBA" id="ARBA00022490"/>
    </source>
</evidence>
<comment type="caution">
    <text evidence="12">The sequence shown here is derived from an EMBL/GenBank/DDBJ whole genome shotgun (WGS) entry which is preliminary data.</text>
</comment>
<dbReference type="GO" id="GO:0000166">
    <property type="term" value="F:nucleotide binding"/>
    <property type="evidence" value="ECO:0007669"/>
    <property type="project" value="UniProtKB-KW"/>
</dbReference>
<proteinExistence type="inferred from homology"/>
<dbReference type="Proteomes" id="UP001182304">
    <property type="component" value="Unassembled WGS sequence"/>
</dbReference>
<dbReference type="NCBIfam" id="NF001489">
    <property type="entry name" value="PRK00346.1-3"/>
    <property type="match status" value="1"/>
</dbReference>
<feature type="binding site" evidence="9">
    <location>
        <position position="91"/>
    </location>
    <ligand>
        <name>a divalent metal cation</name>
        <dbReference type="ChEBI" id="CHEBI:60240"/>
    </ligand>
</feature>
<dbReference type="GO" id="GO:0005737">
    <property type="term" value="C:cytoplasm"/>
    <property type="evidence" value="ECO:0007669"/>
    <property type="project" value="UniProtKB-SubCell"/>
</dbReference>
<dbReference type="NCBIfam" id="TIGR00087">
    <property type="entry name" value="surE"/>
    <property type="match status" value="1"/>
</dbReference>
<dbReference type="FunFam" id="3.40.1210.10:FF:000001">
    <property type="entry name" value="5'/3'-nucleotidase SurE"/>
    <property type="match status" value="1"/>
</dbReference>
<evidence type="ECO:0000256" key="8">
    <source>
        <dbReference type="ARBA" id="ARBA00022801"/>
    </source>
</evidence>
<dbReference type="HAMAP" id="MF_00060">
    <property type="entry name" value="SurE"/>
    <property type="match status" value="1"/>
</dbReference>
<keyword evidence="8 9" id="KW-0378">Hydrolase</keyword>
<evidence type="ECO:0000313" key="11">
    <source>
        <dbReference type="EMBL" id="MDT3452859.1"/>
    </source>
</evidence>
<dbReference type="GO" id="GO:0046872">
    <property type="term" value="F:metal ion binding"/>
    <property type="evidence" value="ECO:0007669"/>
    <property type="project" value="UniProtKB-UniRule"/>
</dbReference>
<dbReference type="GO" id="GO:0008254">
    <property type="term" value="F:3'-nucleotidase activity"/>
    <property type="evidence" value="ECO:0007669"/>
    <property type="project" value="TreeGrafter"/>
</dbReference>
<protein>
    <recommendedName>
        <fullName evidence="9">5'-nucleotidase SurE</fullName>
        <ecNumber evidence="9">3.1.3.5</ecNumber>
    </recommendedName>
    <alternativeName>
        <fullName evidence="9">Nucleoside 5'-monophosphate phosphohydrolase</fullName>
    </alternativeName>
</protein>
<dbReference type="Proteomes" id="UP000540079">
    <property type="component" value="Unassembled WGS sequence"/>
</dbReference>